<protein>
    <submittedName>
        <fullName evidence="2">Helix-turn-helix domain-containing protein</fullName>
    </submittedName>
</protein>
<dbReference type="GeneID" id="57435243"/>
<evidence type="ECO:0000313" key="13">
    <source>
        <dbReference type="Proteomes" id="UP000235093"/>
    </source>
</evidence>
<reference evidence="4" key="6">
    <citation type="submission" date="2022-12" db="EMBL/GenBank/DDBJ databases">
        <title>Genome of R. gnavus strain RSHDN_120.</title>
        <authorList>
            <person name="Abdugheni R."/>
        </authorList>
    </citation>
    <scope>NUCLEOTIDE SEQUENCE</scope>
    <source>
        <strain evidence="4">RSHDN_120</strain>
    </source>
</reference>
<dbReference type="Proteomes" id="UP000283981">
    <property type="component" value="Unassembled WGS sequence"/>
</dbReference>
<dbReference type="EMBL" id="NIHM01000054">
    <property type="protein sequence ID" value="PLT52202.1"/>
    <property type="molecule type" value="Genomic_DNA"/>
</dbReference>
<dbReference type="Proteomes" id="UP000234891">
    <property type="component" value="Unassembled WGS sequence"/>
</dbReference>
<proteinExistence type="predicted"/>
<evidence type="ECO:0000313" key="3">
    <source>
        <dbReference type="EMBL" id="MCZ7694824.1"/>
    </source>
</evidence>
<evidence type="ECO:0000313" key="16">
    <source>
        <dbReference type="Proteomes" id="UP001297370"/>
    </source>
</evidence>
<reference evidence="5" key="4">
    <citation type="submission" date="2020-02" db="EMBL/GenBank/DDBJ databases">
        <authorList>
            <person name="Littmann E."/>
            <person name="Sorbara M."/>
        </authorList>
    </citation>
    <scope>NUCLEOTIDE SEQUENCE</scope>
    <source>
        <strain evidence="5">MSK.15.32</strain>
    </source>
</reference>
<accession>A0A2N5NE86</accession>
<evidence type="ECO:0000313" key="4">
    <source>
        <dbReference type="EMBL" id="MDE1205160.1"/>
    </source>
</evidence>
<dbReference type="Proteomes" id="UP001149331">
    <property type="component" value="Unassembled WGS sequence"/>
</dbReference>
<gene>
    <name evidence="6" type="ORF">CDL18_15365</name>
    <name evidence="8" type="ORF">CDL23_15920</name>
    <name evidence="7" type="ORF">CDL26_16700</name>
    <name evidence="10" type="ORF">DW243_19145</name>
    <name evidence="9" type="ORF">DXC31_19390</name>
    <name evidence="5" type="ORF">G4993_17980</name>
    <name evidence="2" type="ORF">LIQ08_19085</name>
    <name evidence="1" type="ORF">LIQ10_17250</name>
    <name evidence="4" type="ORF">O4N78_16705</name>
    <name evidence="3" type="ORF">O8D18_12405</name>
</gene>
<dbReference type="Proteomes" id="UP001297370">
    <property type="component" value="Unassembled WGS sequence"/>
</dbReference>
<sequence length="169" mass="19064">MARPRKYVIKLTDDELKTLKSIIRKSNTSKTIRSRCQIIIDLDEAHGKVLTHEQSARSNGVCLTTVTNTVTKYFSGGIEAVTEFKRNINSDNARRILDGRAEARIIELACGPVPEGHSRWTLRLLEKEAKVVLDTPVSKDAIRRALKKTNFDLTKMNTGAFPQERTQNL</sequence>
<dbReference type="EMBL" id="QSSX01000187">
    <property type="protein sequence ID" value="RGM11298.1"/>
    <property type="molecule type" value="Genomic_DNA"/>
</dbReference>
<name>A0A2N5NE86_MEDGN</name>
<reference evidence="3" key="7">
    <citation type="submission" date="2022-12" db="EMBL/GenBank/DDBJ databases">
        <title>Genome of R. gnavus strain RSHDN_123.</title>
        <authorList>
            <person name="Abdugheni R."/>
        </authorList>
    </citation>
    <scope>NUCLEOTIDE SEQUENCE</scope>
    <source>
        <strain evidence="3">RSHDN_123</strain>
    </source>
</reference>
<evidence type="ECO:0000313" key="15">
    <source>
        <dbReference type="Proteomes" id="UP000283981"/>
    </source>
</evidence>
<dbReference type="Proteomes" id="UP001296580">
    <property type="component" value="Unassembled WGS sequence"/>
</dbReference>
<dbReference type="Proteomes" id="UP001148455">
    <property type="component" value="Unassembled WGS sequence"/>
</dbReference>
<evidence type="ECO:0000313" key="10">
    <source>
        <dbReference type="EMBL" id="RHG76147.1"/>
    </source>
</evidence>
<reference evidence="2" key="5">
    <citation type="submission" date="2021-10" db="EMBL/GenBank/DDBJ databases">
        <title>Collection of gut derived symbiotic bacterial strains cultured from healthy donors.</title>
        <authorList>
            <person name="Lin H."/>
            <person name="Littmann E."/>
            <person name="Claire K."/>
            <person name="Pamer E."/>
        </authorList>
    </citation>
    <scope>NUCLEOTIDE SEQUENCE</scope>
    <source>
        <strain evidence="2">MSK.23.18</strain>
        <strain evidence="1">MSK.23.4</strain>
    </source>
</reference>
<dbReference type="Pfam" id="PF13551">
    <property type="entry name" value="HTH_29"/>
    <property type="match status" value="1"/>
</dbReference>
<dbReference type="EMBL" id="QRIS01000121">
    <property type="protein sequence ID" value="RHG76147.1"/>
    <property type="molecule type" value="Genomic_DNA"/>
</dbReference>
<reference evidence="14 15" key="2">
    <citation type="submission" date="2018-08" db="EMBL/GenBank/DDBJ databases">
        <title>A genome reference for cultivated species of the human gut microbiota.</title>
        <authorList>
            <person name="Zou Y."/>
            <person name="Xue W."/>
            <person name="Luo G."/>
        </authorList>
    </citation>
    <scope>NUCLEOTIDE SEQUENCE [LARGE SCALE GENOMIC DNA]</scope>
    <source>
        <strain evidence="10 15">AM21-18</strain>
        <strain evidence="9 14">TF01-20-2</strain>
    </source>
</reference>
<dbReference type="EMBL" id="NIHS01000088">
    <property type="protein sequence ID" value="PLT67581.1"/>
    <property type="molecule type" value="Genomic_DNA"/>
</dbReference>
<organism evidence="2 16">
    <name type="scientific">Mediterraneibacter gnavus</name>
    <name type="common">Ruminococcus gnavus</name>
    <dbReference type="NCBI Taxonomy" id="33038"/>
    <lineage>
        <taxon>Bacteria</taxon>
        <taxon>Bacillati</taxon>
        <taxon>Bacillota</taxon>
        <taxon>Clostridia</taxon>
        <taxon>Lachnospirales</taxon>
        <taxon>Lachnospiraceae</taxon>
        <taxon>Mediterraneibacter</taxon>
    </lineage>
</organism>
<dbReference type="Proteomes" id="UP000234849">
    <property type="component" value="Unassembled WGS sequence"/>
</dbReference>
<dbReference type="Proteomes" id="UP000260808">
    <property type="component" value="Unassembled WGS sequence"/>
</dbReference>
<dbReference type="RefSeq" id="WP_004614566.1">
    <property type="nucleotide sequence ID" value="NZ_AP031446.1"/>
</dbReference>
<evidence type="ECO:0000313" key="12">
    <source>
        <dbReference type="Proteomes" id="UP000234891"/>
    </source>
</evidence>
<evidence type="ECO:0000313" key="5">
    <source>
        <dbReference type="EMBL" id="NSI60233.1"/>
    </source>
</evidence>
<dbReference type="EMBL" id="NIHT01000069">
    <property type="protein sequence ID" value="PLT68565.1"/>
    <property type="molecule type" value="Genomic_DNA"/>
</dbReference>
<evidence type="ECO:0000313" key="9">
    <source>
        <dbReference type="EMBL" id="RGM11298.1"/>
    </source>
</evidence>
<evidence type="ECO:0000313" key="11">
    <source>
        <dbReference type="Proteomes" id="UP000234849"/>
    </source>
</evidence>
<comment type="caution">
    <text evidence="2">The sequence shown here is derived from an EMBL/GenBank/DDBJ whole genome shotgun (WGS) entry which is preliminary data.</text>
</comment>
<reference evidence="11 12" key="1">
    <citation type="journal article" date="2017" name="Genome Med.">
        <title>A novel Ruminococcus gnavus clade enriched in inflammatory bowel disease patients.</title>
        <authorList>
            <person name="Hall A.B."/>
            <person name="Yassour M."/>
            <person name="Sauk J."/>
            <person name="Garner A."/>
            <person name="Jiang X."/>
            <person name="Arthur T."/>
            <person name="Lagoudas G.K."/>
            <person name="Vatanen T."/>
            <person name="Fornelos N."/>
            <person name="Wilson R."/>
            <person name="Bertha M."/>
            <person name="Cohen M."/>
            <person name="Garber J."/>
            <person name="Khalili H."/>
            <person name="Gevers D."/>
            <person name="Ananthakrishnan A.N."/>
            <person name="Kugathasan S."/>
            <person name="Lander E.S."/>
            <person name="Blainey P."/>
            <person name="Vlamakis H."/>
            <person name="Xavier R.J."/>
            <person name="Huttenhower C."/>
        </authorList>
    </citation>
    <scope>NUCLEOTIDE SEQUENCE [LARGE SCALE GENOMIC DNA]</scope>
    <source>
        <strain evidence="6 11">RJX1118</strain>
        <strain evidence="7 12">RJX1124</strain>
        <strain evidence="8 13">RJX1125</strain>
    </source>
</reference>
<dbReference type="EMBL" id="JAPZED010000015">
    <property type="protein sequence ID" value="MCZ7694824.1"/>
    <property type="molecule type" value="Genomic_DNA"/>
</dbReference>
<evidence type="ECO:0000313" key="8">
    <source>
        <dbReference type="EMBL" id="PLT68565.1"/>
    </source>
</evidence>
<dbReference type="EMBL" id="JAJBNC010000042">
    <property type="protein sequence ID" value="MCB5495456.1"/>
    <property type="molecule type" value="Genomic_DNA"/>
</dbReference>
<evidence type="ECO:0000313" key="6">
    <source>
        <dbReference type="EMBL" id="PLT52202.1"/>
    </source>
</evidence>
<dbReference type="EMBL" id="JAAIRV010000117">
    <property type="protein sequence ID" value="NSI60233.1"/>
    <property type="molecule type" value="Genomic_DNA"/>
</dbReference>
<dbReference type="Proteomes" id="UP001297422">
    <property type="component" value="Unassembled WGS sequence"/>
</dbReference>
<dbReference type="EMBL" id="JAPZEG010000055">
    <property type="protein sequence ID" value="MDE1205160.1"/>
    <property type="molecule type" value="Genomic_DNA"/>
</dbReference>
<dbReference type="Proteomes" id="UP000235093">
    <property type="component" value="Unassembled WGS sequence"/>
</dbReference>
<dbReference type="EMBL" id="JAJBOM010000085">
    <property type="protein sequence ID" value="MCB5621213.1"/>
    <property type="molecule type" value="Genomic_DNA"/>
</dbReference>
<reference evidence="5" key="3">
    <citation type="journal article" date="2020" name="Cell Host Microbe">
        <title>Functional and Genomic Variation between Human-Derived Isolates of Lachnospiraceae Reveals Inter- and Intra-Species Diversity.</title>
        <authorList>
            <person name="Sorbara M.T."/>
            <person name="Littmann E.R."/>
            <person name="Fontana E."/>
            <person name="Moody T.U."/>
            <person name="Kohout C.E."/>
            <person name="Gjonbalaj M."/>
            <person name="Eaton V."/>
            <person name="Seok R."/>
            <person name="Leiner I.M."/>
            <person name="Pamer E.G."/>
        </authorList>
    </citation>
    <scope>NUCLEOTIDE SEQUENCE</scope>
    <source>
        <strain evidence="5">MSK.15.32</strain>
    </source>
</reference>
<evidence type="ECO:0000313" key="1">
    <source>
        <dbReference type="EMBL" id="MCB5495456.1"/>
    </source>
</evidence>
<evidence type="ECO:0000313" key="14">
    <source>
        <dbReference type="Proteomes" id="UP000260808"/>
    </source>
</evidence>
<evidence type="ECO:0000313" key="2">
    <source>
        <dbReference type="EMBL" id="MCB5621213.1"/>
    </source>
</evidence>
<dbReference type="AlphaFoldDB" id="A0A2N5NE86"/>
<evidence type="ECO:0000313" key="7">
    <source>
        <dbReference type="EMBL" id="PLT67581.1"/>
    </source>
</evidence>